<sequence length="213" mass="22864">MPDSIQLNQPVSSDLVGYTALYALAVEEVLADPVVAQGQVIGDLELREGAGWHELKVTPGSIKFSEPPKANGRHGTIYPTKVTAQRGHPNAQTLYALDTMERRRYLVSVRDTSGRLRLIGNRQQYLTFAAGTEGSSPSARAGVDLSFTGDTLMRAPYYLGSFPLTSGGYVPVPSGPITGSVELRTAGGRLLATVPAGKRIVLRSGFKLSYEIE</sequence>
<comment type="caution">
    <text evidence="1">The sequence shown here is derived from an EMBL/GenBank/DDBJ whole genome shotgun (WGS) entry which is preliminary data.</text>
</comment>
<gene>
    <name evidence="1" type="ORF">BXP70_25350</name>
</gene>
<organism evidence="1 2">
    <name type="scientific">Hymenobacter crusticola</name>
    <dbReference type="NCBI Taxonomy" id="1770526"/>
    <lineage>
        <taxon>Bacteria</taxon>
        <taxon>Pseudomonadati</taxon>
        <taxon>Bacteroidota</taxon>
        <taxon>Cytophagia</taxon>
        <taxon>Cytophagales</taxon>
        <taxon>Hymenobacteraceae</taxon>
        <taxon>Hymenobacter</taxon>
    </lineage>
</organism>
<dbReference type="Proteomes" id="UP000194873">
    <property type="component" value="Unassembled WGS sequence"/>
</dbReference>
<dbReference type="OrthoDB" id="882190at2"/>
<dbReference type="EMBL" id="MTSE01000026">
    <property type="protein sequence ID" value="OUJ70179.1"/>
    <property type="molecule type" value="Genomic_DNA"/>
</dbReference>
<evidence type="ECO:0000313" key="2">
    <source>
        <dbReference type="Proteomes" id="UP000194873"/>
    </source>
</evidence>
<proteinExistence type="predicted"/>
<reference evidence="1 2" key="1">
    <citation type="submission" date="2017-01" db="EMBL/GenBank/DDBJ databases">
        <title>A new Hymenobacter.</title>
        <authorList>
            <person name="Liang Y."/>
            <person name="Feng F."/>
        </authorList>
    </citation>
    <scope>NUCLEOTIDE SEQUENCE [LARGE SCALE GENOMIC DNA]</scope>
    <source>
        <strain evidence="1">MIMBbqt21</strain>
    </source>
</reference>
<name>A0A2C9ZTZ4_9BACT</name>
<dbReference type="RefSeq" id="WP_086596918.1">
    <property type="nucleotide sequence ID" value="NZ_MTSE01000026.1"/>
</dbReference>
<protein>
    <submittedName>
        <fullName evidence="1">Uncharacterized protein</fullName>
    </submittedName>
</protein>
<accession>A0A2C9ZTZ4</accession>
<dbReference type="AlphaFoldDB" id="A0A2C9ZTZ4"/>
<keyword evidence="2" id="KW-1185">Reference proteome</keyword>
<evidence type="ECO:0000313" key="1">
    <source>
        <dbReference type="EMBL" id="OUJ70179.1"/>
    </source>
</evidence>